<keyword evidence="2" id="KW-1185">Reference proteome</keyword>
<evidence type="ECO:0000313" key="2">
    <source>
        <dbReference type="Proteomes" id="UP000282574"/>
    </source>
</evidence>
<dbReference type="AlphaFoldDB" id="A0AB37UAM6"/>
<comment type="caution">
    <text evidence="1">The sequence shown here is derived from an EMBL/GenBank/DDBJ whole genome shotgun (WGS) entry which is preliminary data.</text>
</comment>
<dbReference type="EMBL" id="RSCK01000098">
    <property type="protein sequence ID" value="RUT03354.1"/>
    <property type="molecule type" value="Genomic_DNA"/>
</dbReference>
<accession>A0AB37UAM6</accession>
<evidence type="ECO:0008006" key="3">
    <source>
        <dbReference type="Google" id="ProtNLM"/>
    </source>
</evidence>
<evidence type="ECO:0000313" key="1">
    <source>
        <dbReference type="EMBL" id="RUT03354.1"/>
    </source>
</evidence>
<organism evidence="1 2">
    <name type="scientific">Chroococcidiopsis cubana SAG 39.79</name>
    <dbReference type="NCBI Taxonomy" id="388085"/>
    <lineage>
        <taxon>Bacteria</taxon>
        <taxon>Bacillati</taxon>
        <taxon>Cyanobacteriota</taxon>
        <taxon>Cyanophyceae</taxon>
        <taxon>Chroococcidiopsidales</taxon>
        <taxon>Chroococcidiopsidaceae</taxon>
        <taxon>Chroococcidiopsis</taxon>
    </lineage>
</organism>
<dbReference type="Proteomes" id="UP000282574">
    <property type="component" value="Unassembled WGS sequence"/>
</dbReference>
<name>A0AB37UAM6_9CYAN</name>
<gene>
    <name evidence="1" type="ORF">DSM107010_60410</name>
</gene>
<proteinExistence type="predicted"/>
<sequence length="74" mass="8736">MPRQLQIQPHLSIEELEQRYRASSDGVERSHYQIIWLLAQGKRSSEVAQITGYSRSWIYELVWGYNRLGTDARL</sequence>
<reference evidence="1 2" key="1">
    <citation type="journal article" date="2019" name="Genome Biol. Evol.">
        <title>Day and night: Metabolic profiles and evolutionary relationships of six axenic non-marine cyanobacteria.</title>
        <authorList>
            <person name="Will S.E."/>
            <person name="Henke P."/>
            <person name="Boedeker C."/>
            <person name="Huang S."/>
            <person name="Brinkmann H."/>
            <person name="Rohde M."/>
            <person name="Jarek M."/>
            <person name="Friedl T."/>
            <person name="Seufert S."/>
            <person name="Schumacher M."/>
            <person name="Overmann J."/>
            <person name="Neumann-Schaal M."/>
            <person name="Petersen J."/>
        </authorList>
    </citation>
    <scope>NUCLEOTIDE SEQUENCE [LARGE SCALE GENOMIC DNA]</scope>
    <source>
        <strain evidence="1 2">SAG 39.79</strain>
    </source>
</reference>
<protein>
    <recommendedName>
        <fullName evidence="3">Helix-turn-helix domain-containing protein</fullName>
    </recommendedName>
</protein>